<dbReference type="EMBL" id="BMAW01104572">
    <property type="protein sequence ID" value="GFT15247.1"/>
    <property type="molecule type" value="Genomic_DNA"/>
</dbReference>
<sequence>MPLFAIKSTWRGQNENVHQVSQGVMEVCFVLLSEDSSEEGSGIRKARRRKCLFAGFDELILFQDLAA</sequence>
<name>A0A8X6NHI7_NEPPI</name>
<proteinExistence type="predicted"/>
<evidence type="ECO:0000313" key="2">
    <source>
        <dbReference type="Proteomes" id="UP000887013"/>
    </source>
</evidence>
<dbReference type="Proteomes" id="UP000887013">
    <property type="component" value="Unassembled WGS sequence"/>
</dbReference>
<gene>
    <name evidence="1" type="ORF">NPIL_335121</name>
</gene>
<comment type="caution">
    <text evidence="1">The sequence shown here is derived from an EMBL/GenBank/DDBJ whole genome shotgun (WGS) entry which is preliminary data.</text>
</comment>
<dbReference type="AlphaFoldDB" id="A0A8X6NHI7"/>
<evidence type="ECO:0000313" key="1">
    <source>
        <dbReference type="EMBL" id="GFT15247.1"/>
    </source>
</evidence>
<reference evidence="1" key="1">
    <citation type="submission" date="2020-08" db="EMBL/GenBank/DDBJ databases">
        <title>Multicomponent nature underlies the extraordinary mechanical properties of spider dragline silk.</title>
        <authorList>
            <person name="Kono N."/>
            <person name="Nakamura H."/>
            <person name="Mori M."/>
            <person name="Yoshida Y."/>
            <person name="Ohtoshi R."/>
            <person name="Malay A.D."/>
            <person name="Moran D.A.P."/>
            <person name="Tomita M."/>
            <person name="Numata K."/>
            <person name="Arakawa K."/>
        </authorList>
    </citation>
    <scope>NUCLEOTIDE SEQUENCE</scope>
</reference>
<accession>A0A8X6NHI7</accession>
<protein>
    <submittedName>
        <fullName evidence="1">Uncharacterized protein</fullName>
    </submittedName>
</protein>
<keyword evidence="2" id="KW-1185">Reference proteome</keyword>
<organism evidence="1 2">
    <name type="scientific">Nephila pilipes</name>
    <name type="common">Giant wood spider</name>
    <name type="synonym">Nephila maculata</name>
    <dbReference type="NCBI Taxonomy" id="299642"/>
    <lineage>
        <taxon>Eukaryota</taxon>
        <taxon>Metazoa</taxon>
        <taxon>Ecdysozoa</taxon>
        <taxon>Arthropoda</taxon>
        <taxon>Chelicerata</taxon>
        <taxon>Arachnida</taxon>
        <taxon>Araneae</taxon>
        <taxon>Araneomorphae</taxon>
        <taxon>Entelegynae</taxon>
        <taxon>Araneoidea</taxon>
        <taxon>Nephilidae</taxon>
        <taxon>Nephila</taxon>
    </lineage>
</organism>